<protein>
    <submittedName>
        <fullName evidence="2">Uncharacterized protein</fullName>
    </submittedName>
</protein>
<dbReference type="Proteomes" id="UP000183471">
    <property type="component" value="Unassembled WGS sequence"/>
</dbReference>
<gene>
    <name evidence="2" type="ORF">SAMN05216402_1306</name>
</gene>
<keyword evidence="1" id="KW-0472">Membrane</keyword>
<sequence length="67" mass="7531">MHSQYLGINLFNGAGHGCAGRVALSHRGLADYWDRAVFYYIAAFPVPFVYIPALNSSLWKEKNGIRE</sequence>
<proteinExistence type="predicted"/>
<keyword evidence="1" id="KW-1133">Transmembrane helix</keyword>
<evidence type="ECO:0000256" key="1">
    <source>
        <dbReference type="SAM" id="Phobius"/>
    </source>
</evidence>
<reference evidence="2 3" key="1">
    <citation type="submission" date="2016-10" db="EMBL/GenBank/DDBJ databases">
        <authorList>
            <person name="Varghese N."/>
            <person name="Submissions S."/>
        </authorList>
    </citation>
    <scope>NUCLEOTIDE SEQUENCE [LARGE SCALE GENOMIC DNA]</scope>
    <source>
        <strain evidence="2 3">Nl1</strain>
    </source>
</reference>
<comment type="caution">
    <text evidence="2">The sequence shown here is derived from an EMBL/GenBank/DDBJ whole genome shotgun (WGS) entry which is preliminary data.</text>
</comment>
<dbReference type="EMBL" id="FNKY01000001">
    <property type="protein sequence ID" value="SDQ55653.1"/>
    <property type="molecule type" value="Genomic_DNA"/>
</dbReference>
<organism evidence="2 3">
    <name type="scientific">Nitrosospira multiformis</name>
    <dbReference type="NCBI Taxonomy" id="1231"/>
    <lineage>
        <taxon>Bacteria</taxon>
        <taxon>Pseudomonadati</taxon>
        <taxon>Pseudomonadota</taxon>
        <taxon>Betaproteobacteria</taxon>
        <taxon>Nitrosomonadales</taxon>
        <taxon>Nitrosomonadaceae</taxon>
        <taxon>Nitrosospira</taxon>
    </lineage>
</organism>
<keyword evidence="1" id="KW-0812">Transmembrane</keyword>
<evidence type="ECO:0000313" key="3">
    <source>
        <dbReference type="Proteomes" id="UP000183471"/>
    </source>
</evidence>
<evidence type="ECO:0000313" key="2">
    <source>
        <dbReference type="EMBL" id="SDQ55653.1"/>
    </source>
</evidence>
<keyword evidence="3" id="KW-1185">Reference proteome</keyword>
<name>A0ABY0TBM9_9PROT</name>
<accession>A0ABY0TBM9</accession>
<feature type="transmembrane region" description="Helical" evidence="1">
    <location>
        <begin position="37"/>
        <end position="59"/>
    </location>
</feature>